<accession>A0AAJ6NNK4</accession>
<keyword evidence="1" id="KW-0175">Coiled coil</keyword>
<dbReference type="KEGG" id="hbq:QI031_18625"/>
<keyword evidence="4" id="KW-1185">Reference proteome</keyword>
<evidence type="ECO:0000256" key="1">
    <source>
        <dbReference type="SAM" id="Coils"/>
    </source>
</evidence>
<keyword evidence="2" id="KW-0472">Membrane</keyword>
<keyword evidence="2" id="KW-0812">Transmembrane</keyword>
<organism evidence="3 4">
    <name type="scientific">Halotia branconii CENA392</name>
    <dbReference type="NCBI Taxonomy" id="1539056"/>
    <lineage>
        <taxon>Bacteria</taxon>
        <taxon>Bacillati</taxon>
        <taxon>Cyanobacteriota</taxon>
        <taxon>Cyanophyceae</taxon>
        <taxon>Nostocales</taxon>
        <taxon>Nodulariaceae</taxon>
        <taxon>Halotia</taxon>
    </lineage>
</organism>
<feature type="transmembrane region" description="Helical" evidence="2">
    <location>
        <begin position="25"/>
        <end position="46"/>
    </location>
</feature>
<evidence type="ECO:0000256" key="2">
    <source>
        <dbReference type="SAM" id="Phobius"/>
    </source>
</evidence>
<gene>
    <name evidence="3" type="ORF">QI031_18625</name>
</gene>
<feature type="coiled-coil region" evidence="1">
    <location>
        <begin position="130"/>
        <end position="172"/>
    </location>
</feature>
<name>A0AAJ6NNK4_9CYAN</name>
<evidence type="ECO:0000313" key="4">
    <source>
        <dbReference type="Proteomes" id="UP001223520"/>
    </source>
</evidence>
<keyword evidence="2" id="KW-1133">Transmembrane helix</keyword>
<dbReference type="Gene3D" id="1.25.40.620">
    <property type="match status" value="1"/>
</dbReference>
<reference evidence="3 4" key="1">
    <citation type="journal article" date="2023" name="Limnol Oceanogr Lett">
        <title>Environmental adaptations by the intertidal Antarctic cyanobacterium Halotia branconii CENA392 as revealed using long-read genome sequencing.</title>
        <authorList>
            <person name="Dextro R.B."/>
            <person name="Delbaje E."/>
            <person name="Freitas P.N.N."/>
            <person name="Geraldes V."/>
            <person name="Pinto E."/>
            <person name="Long P.F."/>
            <person name="Fiore M.F."/>
        </authorList>
    </citation>
    <scope>NUCLEOTIDE SEQUENCE [LARGE SCALE GENOMIC DNA]</scope>
    <source>
        <strain evidence="3 4">CENA392</strain>
    </source>
</reference>
<dbReference type="Proteomes" id="UP001223520">
    <property type="component" value="Chromosome"/>
</dbReference>
<evidence type="ECO:0000313" key="3">
    <source>
        <dbReference type="EMBL" id="WGV23818.1"/>
    </source>
</evidence>
<proteinExistence type="predicted"/>
<dbReference type="RefSeq" id="WP_281481148.1">
    <property type="nucleotide sequence ID" value="NZ_CP124543.1"/>
</dbReference>
<dbReference type="EMBL" id="CP124543">
    <property type="protein sequence ID" value="WGV23818.1"/>
    <property type="molecule type" value="Genomic_DNA"/>
</dbReference>
<sequence>MKIPIKQICREFYLLSNRLSLVEKLIYCSFGIVLIRAIYLTIINLWQTIITSIIAKSQIIYAIFLGIIVFGLGFYLYISIVKYKQNRLEGSSLDDDINEPRNIYPEGNYNENINVNGDHIEIHGDVININQNFSEVAQEIRELITELQNQGYSEEEAKTEIATELAEEARKKPKVRKKLFMWKKSFSTNTKRTNDENEIAREVVTSATVYSHTSSKDFTEVVSGCYQKLDELLKARKWEEAGDFQEIN</sequence>
<dbReference type="AlphaFoldDB" id="A0AAJ6NNK4"/>
<protein>
    <submittedName>
        <fullName evidence="3">Uncharacterized protein</fullName>
    </submittedName>
</protein>
<feature type="transmembrane region" description="Helical" evidence="2">
    <location>
        <begin position="58"/>
        <end position="78"/>
    </location>
</feature>